<dbReference type="STRING" id="1120920.SAMN03080599_00863"/>
<dbReference type="Proteomes" id="UP000199208">
    <property type="component" value="Unassembled WGS sequence"/>
</dbReference>
<organism evidence="2 3">
    <name type="scientific">Acidaminobacter hydrogenoformans DSM 2784</name>
    <dbReference type="NCBI Taxonomy" id="1120920"/>
    <lineage>
        <taxon>Bacteria</taxon>
        <taxon>Bacillati</taxon>
        <taxon>Bacillota</taxon>
        <taxon>Clostridia</taxon>
        <taxon>Peptostreptococcales</taxon>
        <taxon>Acidaminobacteraceae</taxon>
        <taxon>Acidaminobacter</taxon>
    </lineage>
</organism>
<accession>A0A1G5RU58</accession>
<name>A0A1G5RU58_9FIRM</name>
<dbReference type="InterPro" id="IPR002068">
    <property type="entry name" value="A-crystallin/Hsp20_dom"/>
</dbReference>
<feature type="domain" description="SHSP" evidence="1">
    <location>
        <begin position="51"/>
        <end position="149"/>
    </location>
</feature>
<dbReference type="RefSeq" id="WP_092589664.1">
    <property type="nucleotide sequence ID" value="NZ_FMWL01000003.1"/>
</dbReference>
<dbReference type="Gene3D" id="2.60.40.790">
    <property type="match status" value="1"/>
</dbReference>
<dbReference type="PANTHER" id="PTHR11527">
    <property type="entry name" value="HEAT-SHOCK PROTEIN 20 FAMILY MEMBER"/>
    <property type="match status" value="1"/>
</dbReference>
<sequence length="150" mass="17470">MAGLVPFNQRRSNLTLRPRGFDDFTNMLDDFFSDSWMPGRSLMRDTFKLDVEEAEDHYKIEADLPGIKKEEVSLDMNEGRLTISIKREEKTDEEKKNYVHQERRVCSMQRTIYLGDAGTEDIKARLEDGVLNIVVPKVKKTELSKKIEIE</sequence>
<dbReference type="Pfam" id="PF00011">
    <property type="entry name" value="HSP20"/>
    <property type="match status" value="1"/>
</dbReference>
<evidence type="ECO:0000259" key="1">
    <source>
        <dbReference type="Pfam" id="PF00011"/>
    </source>
</evidence>
<evidence type="ECO:0000313" key="3">
    <source>
        <dbReference type="Proteomes" id="UP000199208"/>
    </source>
</evidence>
<keyword evidence="3" id="KW-1185">Reference proteome</keyword>
<protein>
    <submittedName>
        <fullName evidence="2">HSP20 family protein</fullName>
    </submittedName>
</protein>
<gene>
    <name evidence="2" type="ORF">SAMN03080599_00863</name>
</gene>
<dbReference type="OrthoDB" id="9811615at2"/>
<dbReference type="CDD" id="cd06471">
    <property type="entry name" value="ACD_LpsHSP_like"/>
    <property type="match status" value="1"/>
</dbReference>
<dbReference type="SUPFAM" id="SSF49764">
    <property type="entry name" value="HSP20-like chaperones"/>
    <property type="match status" value="1"/>
</dbReference>
<evidence type="ECO:0000313" key="2">
    <source>
        <dbReference type="EMBL" id="SCZ77665.1"/>
    </source>
</evidence>
<dbReference type="AlphaFoldDB" id="A0A1G5RU58"/>
<dbReference type="InterPro" id="IPR008978">
    <property type="entry name" value="HSP20-like_chaperone"/>
</dbReference>
<reference evidence="2 3" key="1">
    <citation type="submission" date="2016-10" db="EMBL/GenBank/DDBJ databases">
        <authorList>
            <person name="de Groot N.N."/>
        </authorList>
    </citation>
    <scope>NUCLEOTIDE SEQUENCE [LARGE SCALE GENOMIC DNA]</scope>
    <source>
        <strain evidence="2 3">DSM 2784</strain>
    </source>
</reference>
<proteinExistence type="predicted"/>
<dbReference type="EMBL" id="FMWL01000003">
    <property type="protein sequence ID" value="SCZ77665.1"/>
    <property type="molecule type" value="Genomic_DNA"/>
</dbReference>
<dbReference type="InterPro" id="IPR031107">
    <property type="entry name" value="Small_HSP"/>
</dbReference>